<feature type="compositionally biased region" description="Pro residues" evidence="2">
    <location>
        <begin position="925"/>
        <end position="935"/>
    </location>
</feature>
<protein>
    <submittedName>
        <fullName evidence="5">Deoxycytidyl transferase</fullName>
    </submittedName>
</protein>
<dbReference type="InterPro" id="IPR031991">
    <property type="entry name" value="Rev1_C"/>
</dbReference>
<feature type="compositionally biased region" description="Low complexity" evidence="2">
    <location>
        <begin position="32"/>
        <end position="53"/>
    </location>
</feature>
<feature type="compositionally biased region" description="Low complexity" evidence="2">
    <location>
        <begin position="299"/>
        <end position="351"/>
    </location>
</feature>
<feature type="compositionally biased region" description="Low complexity" evidence="2">
    <location>
        <begin position="1"/>
        <end position="16"/>
    </location>
</feature>
<dbReference type="InterPro" id="IPR001357">
    <property type="entry name" value="BRCT_dom"/>
</dbReference>
<dbReference type="InterPro" id="IPR038401">
    <property type="entry name" value="Rev1_C_sf"/>
</dbReference>
<dbReference type="InterPro" id="IPR043128">
    <property type="entry name" value="Rev_trsase/Diguanyl_cyclase"/>
</dbReference>
<dbReference type="SUPFAM" id="SSF100879">
    <property type="entry name" value="Lesion bypass DNA polymerase (Y-family), little finger domain"/>
    <property type="match status" value="1"/>
</dbReference>
<dbReference type="Gene3D" id="6.10.250.1490">
    <property type="match status" value="1"/>
</dbReference>
<dbReference type="InterPro" id="IPR025527">
    <property type="entry name" value="HUWE1/Rev1_UBM"/>
</dbReference>
<dbReference type="Pfam" id="PF00817">
    <property type="entry name" value="IMS"/>
    <property type="match status" value="1"/>
</dbReference>
<dbReference type="SMART" id="SM00292">
    <property type="entry name" value="BRCT"/>
    <property type="match status" value="1"/>
</dbReference>
<feature type="compositionally biased region" description="Low complexity" evidence="2">
    <location>
        <begin position="386"/>
        <end position="401"/>
    </location>
</feature>
<feature type="domain" description="BRCT" evidence="3">
    <location>
        <begin position="159"/>
        <end position="230"/>
    </location>
</feature>
<dbReference type="PANTHER" id="PTHR45990">
    <property type="entry name" value="DNA REPAIR PROTEIN REV1"/>
    <property type="match status" value="1"/>
</dbReference>
<dbReference type="PROSITE" id="PS50172">
    <property type="entry name" value="BRCT"/>
    <property type="match status" value="1"/>
</dbReference>
<evidence type="ECO:0000313" key="5">
    <source>
        <dbReference type="EMBL" id="WFD48927.1"/>
    </source>
</evidence>
<organism evidence="5 6">
    <name type="scientific">Malassezia furfur</name>
    <name type="common">Pityriasis versicolor infection agent</name>
    <name type="synonym">Pityrosporum furfur</name>
    <dbReference type="NCBI Taxonomy" id="55194"/>
    <lineage>
        <taxon>Eukaryota</taxon>
        <taxon>Fungi</taxon>
        <taxon>Dikarya</taxon>
        <taxon>Basidiomycota</taxon>
        <taxon>Ustilaginomycotina</taxon>
        <taxon>Malasseziomycetes</taxon>
        <taxon>Malasseziales</taxon>
        <taxon>Malasseziaceae</taxon>
        <taxon>Malassezia</taxon>
    </lineage>
</organism>
<keyword evidence="1 5" id="KW-0808">Transferase</keyword>
<gene>
    <name evidence="5" type="primary">REV1</name>
    <name evidence="5" type="ORF">GLX27_003600</name>
</gene>
<feature type="compositionally biased region" description="Low complexity" evidence="2">
    <location>
        <begin position="887"/>
        <end position="924"/>
    </location>
</feature>
<dbReference type="Gene3D" id="3.30.70.270">
    <property type="match status" value="1"/>
</dbReference>
<dbReference type="Gene3D" id="3.40.1170.60">
    <property type="match status" value="1"/>
</dbReference>
<dbReference type="PROSITE" id="PS50173">
    <property type="entry name" value="UMUC"/>
    <property type="match status" value="1"/>
</dbReference>
<dbReference type="Pfam" id="PF16727">
    <property type="entry name" value="REV1_C"/>
    <property type="match status" value="1"/>
</dbReference>
<evidence type="ECO:0000259" key="4">
    <source>
        <dbReference type="PROSITE" id="PS50173"/>
    </source>
</evidence>
<dbReference type="SUPFAM" id="SSF52113">
    <property type="entry name" value="BRCT domain"/>
    <property type="match status" value="1"/>
</dbReference>
<evidence type="ECO:0000259" key="3">
    <source>
        <dbReference type="PROSITE" id="PS50172"/>
    </source>
</evidence>
<dbReference type="Pfam" id="PF14377">
    <property type="entry name" value="UBM"/>
    <property type="match status" value="2"/>
</dbReference>
<dbReference type="Pfam" id="PF11799">
    <property type="entry name" value="IMS_C"/>
    <property type="match status" value="1"/>
</dbReference>
<dbReference type="CDD" id="cd17719">
    <property type="entry name" value="BRCT_Rev1"/>
    <property type="match status" value="1"/>
</dbReference>
<sequence>MRGASPSSSSLLSDDPAFLEALAQVATPQQGAPSSQAHTSHASSSSPLRLAPHGAQTTDDARAAWGDLDELAARSALPSSPEGSTRTASRSPTPKRSPTPGRARDAARHPRPAAARDAAQAADTDSDMYRAIGFGDWGTFVRNKRRKLKVQEHDLAPQLVSRALQGCVIYINGYTDPPYAELRRLIALHGGEHMPYLDQKRPCTHIVASRLTPKKAEEFRTYRVVLPGWVVASCEAGVRADWTKWRCPDTVSHTTHPLFAARGAEADSARSPSPEPAPALLPSMAWRALASGTNEARKAAAGAEDGATHMAASDGASEAGSAASPPRSSPHADAASAAHAEPAAEPVPGEAPHTEARARSIAAPASTEPRLAESPAAAEGPPPPAAAQAEVVPQRAEAVAPPVRPPARTHASALLSDPSWRAEHTAVHAGFLAGFYSASRLHHLSTWKESLQELVSEALLESGRDPAPPEVCGARTLMHVDFDSFFVTVGLREHPALREQPVAVCHASRAGHVTSTSEIASCNYRARAFGIKNGMSLGQARHRCAHLATIPYTFDAYYQVSLHFYTILLAIADTLQVVSVDEALIDVSRLVDELPHTTRALPYALRERFAAHAATQPVPLALAEAIRDVIRDETQCEASVGVGANILQARLATRRAKPSGAFHLEPATVPAFVAALDVRDLWGVGWSLCERFDAWLGTTHIGTILARTTQEQLVRQFGPKLGRSLWDKMHGLDTDRLQSTRVRQTVGAHISWGVRLATTAELHAFVQRVCDEVARRAARARVVGAQVAIQLMERAPDAPVEAAKFLGHGECLTHHRSDRMRATNDAQALLHVVWPMVRKLNVAASEVRGLAISLGKLAPLGVAHEQPRLSWGPRAAPKGPPAPGPAAAPQTPVPAAASDGLPLPAEVPEPAAAPDGLPPHAGAPLPTPPPPPSFQIPPASQIDPETVDFLPEPMRARVAAAIEARKQRPPRSPWRSIAESLGIDADVLAELPPSLRDEVLADMQAPAPAAAASPPSMPTTPRKRHGFGQRTPSSTPRKSKSPRTPRHGTSPGQRPIAAYLSPRRRAGSPAPAPADDDARVFDDAPAVAVRDAADTPADGPTSPALRALSLDVEVFRALPPAVQAEVYAEHMQAAAQRGRLRRTQQRVPERTQAAWRRHAAEAAVLHEAKVRADAGTLAADDPLARAAAQCVGEPAGREPRASLVEVAPRPAPSASLYAAMPIEALRAQLSAWVRACGDDAPRAQDVEYVERVLLACVTPAHSVARLPTVAQALSWWRYELGTHPSAAWLAAYEAVRARVGEAVERVWGARLVLGAAGARGGGPHVR</sequence>
<dbReference type="InterPro" id="IPR001126">
    <property type="entry name" value="UmuC"/>
</dbReference>
<dbReference type="InterPro" id="IPR043502">
    <property type="entry name" value="DNA/RNA_pol_sf"/>
</dbReference>
<dbReference type="InterPro" id="IPR036775">
    <property type="entry name" value="DNA_pol_Y-fam_lit_finger_sf"/>
</dbReference>
<dbReference type="GO" id="GO:0016740">
    <property type="term" value="F:transferase activity"/>
    <property type="evidence" value="ECO:0007669"/>
    <property type="project" value="UniProtKB-KW"/>
</dbReference>
<dbReference type="PANTHER" id="PTHR45990:SF1">
    <property type="entry name" value="DNA REPAIR PROTEIN REV1"/>
    <property type="match status" value="1"/>
</dbReference>
<evidence type="ECO:0000256" key="1">
    <source>
        <dbReference type="ARBA" id="ARBA00022679"/>
    </source>
</evidence>
<feature type="region of interest" description="Disordered" evidence="2">
    <location>
        <begin position="1006"/>
        <end position="1055"/>
    </location>
</feature>
<dbReference type="Proteomes" id="UP000818624">
    <property type="component" value="Chromosome 3"/>
</dbReference>
<feature type="region of interest" description="Disordered" evidence="2">
    <location>
        <begin position="869"/>
        <end position="946"/>
    </location>
</feature>
<proteinExistence type="predicted"/>
<dbReference type="Gene3D" id="1.10.150.20">
    <property type="entry name" value="5' to 3' exonuclease, C-terminal subdomain"/>
    <property type="match status" value="1"/>
</dbReference>
<dbReference type="InterPro" id="IPR017961">
    <property type="entry name" value="DNA_pol_Y-fam_little_finger"/>
</dbReference>
<feature type="domain" description="UmuC" evidence="4">
    <location>
        <begin position="477"/>
        <end position="685"/>
    </location>
</feature>
<name>A0ABY8ETP9_MALFU</name>
<feature type="region of interest" description="Disordered" evidence="2">
    <location>
        <begin position="296"/>
        <end position="410"/>
    </location>
</feature>
<dbReference type="EMBL" id="CP046236">
    <property type="protein sequence ID" value="WFD48927.1"/>
    <property type="molecule type" value="Genomic_DNA"/>
</dbReference>
<dbReference type="Gene3D" id="3.40.50.10190">
    <property type="entry name" value="BRCT domain"/>
    <property type="match status" value="1"/>
</dbReference>
<dbReference type="Gene3D" id="1.20.58.1280">
    <property type="entry name" value="DNA repair protein Rev1, C-terminal domain"/>
    <property type="match status" value="1"/>
</dbReference>
<dbReference type="Gene3D" id="3.30.1490.100">
    <property type="entry name" value="DNA polymerase, Y-family, little finger domain"/>
    <property type="match status" value="1"/>
</dbReference>
<feature type="region of interest" description="Disordered" evidence="2">
    <location>
        <begin position="1"/>
        <end position="124"/>
    </location>
</feature>
<feature type="compositionally biased region" description="Basic residues" evidence="2">
    <location>
        <begin position="1037"/>
        <end position="1046"/>
    </location>
</feature>
<reference evidence="5 6" key="1">
    <citation type="journal article" date="2020" name="Elife">
        <title>Loss of centromere function drives karyotype evolution in closely related Malassezia species.</title>
        <authorList>
            <person name="Sankaranarayanan S.R."/>
            <person name="Ianiri G."/>
            <person name="Coelho M.A."/>
            <person name="Reza M.H."/>
            <person name="Thimmappa B.C."/>
            <person name="Ganguly P."/>
            <person name="Vadnala R.N."/>
            <person name="Sun S."/>
            <person name="Siddharthan R."/>
            <person name="Tellgren-Roth C."/>
            <person name="Dawson T.L."/>
            <person name="Heitman J."/>
            <person name="Sanyal K."/>
        </authorList>
    </citation>
    <scope>NUCLEOTIDE SEQUENCE [LARGE SCALE GENOMIC DNA]</scope>
    <source>
        <strain evidence="5">CBS14141</strain>
    </source>
</reference>
<accession>A0ABY8ETP9</accession>
<keyword evidence="6" id="KW-1185">Reference proteome</keyword>
<evidence type="ECO:0000256" key="2">
    <source>
        <dbReference type="SAM" id="MobiDB-lite"/>
    </source>
</evidence>
<feature type="compositionally biased region" description="Low complexity" evidence="2">
    <location>
        <begin position="84"/>
        <end position="101"/>
    </location>
</feature>
<feature type="compositionally biased region" description="Low complexity" evidence="2">
    <location>
        <begin position="112"/>
        <end position="123"/>
    </location>
</feature>
<evidence type="ECO:0000313" key="6">
    <source>
        <dbReference type="Proteomes" id="UP000818624"/>
    </source>
</evidence>
<dbReference type="Pfam" id="PF00533">
    <property type="entry name" value="BRCT"/>
    <property type="match status" value="1"/>
</dbReference>
<dbReference type="InterPro" id="IPR036420">
    <property type="entry name" value="BRCT_dom_sf"/>
</dbReference>
<dbReference type="SUPFAM" id="SSF56672">
    <property type="entry name" value="DNA/RNA polymerases"/>
    <property type="match status" value="1"/>
</dbReference>